<dbReference type="InterPro" id="IPR052733">
    <property type="entry name" value="Chloroplast_QOR"/>
</dbReference>
<sequence length="353" mass="38795">MIIFRFYLQNKNESLLSPCYTNRRNGRDVMKAAVFEQYGAPEVVAIRDIETPVPKANEVLIKVHASTVSAADWRIRSLSVPRGYRLILRLAFGFFRPRKPVLGVEVAGEVIATGVDVTRFQPGDQVFALTGRRLGGHAEYCTLGETDAIAHKPINANYEQAACLAFGGTTALDFLRRLGDIHRGHKVLVNGASGAVGTAAVQLAKYFGADVTAVCSRANSDLVLSLGADRVIDYHCEDFTDNGETYDLILDAVGTAPWPRSKQSLSAQGRLLAVVADLADNWKALLVSRRRGRRLVTGVARESAEDLRFLARLMETGVFRPVIDRQYFIEQIVEAHGYVDAGHKRGNVVIVIQ</sequence>
<protein>
    <submittedName>
        <fullName evidence="2">NADPH:quinone reductase and related Zn-dependent oxidoreductase</fullName>
    </submittedName>
</protein>
<dbReference type="Pfam" id="PF13602">
    <property type="entry name" value="ADH_zinc_N_2"/>
    <property type="match status" value="1"/>
</dbReference>
<proteinExistence type="predicted"/>
<dbReference type="CDD" id="cd08267">
    <property type="entry name" value="MDR1"/>
    <property type="match status" value="1"/>
</dbReference>
<evidence type="ECO:0000313" key="3">
    <source>
        <dbReference type="Proteomes" id="UP000032266"/>
    </source>
</evidence>
<keyword evidence="3" id="KW-1185">Reference proteome</keyword>
<dbReference type="AlphaFoldDB" id="A0A0C5VUN1"/>
<evidence type="ECO:0000259" key="1">
    <source>
        <dbReference type="SMART" id="SM00829"/>
    </source>
</evidence>
<dbReference type="SUPFAM" id="SSF50129">
    <property type="entry name" value="GroES-like"/>
    <property type="match status" value="1"/>
</dbReference>
<dbReference type="KEGG" id="gsn:YC6258_04981"/>
<accession>A0A0C5VUN1</accession>
<dbReference type="InterPro" id="IPR011032">
    <property type="entry name" value="GroES-like_sf"/>
</dbReference>
<dbReference type="EMBL" id="CP007142">
    <property type="protein sequence ID" value="AJQ97013.1"/>
    <property type="molecule type" value="Genomic_DNA"/>
</dbReference>
<dbReference type="InterPro" id="IPR036291">
    <property type="entry name" value="NAD(P)-bd_dom_sf"/>
</dbReference>
<gene>
    <name evidence="2" type="ORF">YC6258_04981</name>
</gene>
<dbReference type="STRING" id="1445510.YC6258_04981"/>
<name>A0A0C5VUN1_9GAMM</name>
<organism evidence="2 3">
    <name type="scientific">Gynuella sunshinyii YC6258</name>
    <dbReference type="NCBI Taxonomy" id="1445510"/>
    <lineage>
        <taxon>Bacteria</taxon>
        <taxon>Pseudomonadati</taxon>
        <taxon>Pseudomonadota</taxon>
        <taxon>Gammaproteobacteria</taxon>
        <taxon>Oceanospirillales</taxon>
        <taxon>Saccharospirillaceae</taxon>
        <taxon>Gynuella</taxon>
    </lineage>
</organism>
<dbReference type="InterPro" id="IPR013154">
    <property type="entry name" value="ADH-like_N"/>
</dbReference>
<dbReference type="PANTHER" id="PTHR44013">
    <property type="entry name" value="ZINC-TYPE ALCOHOL DEHYDROGENASE-LIKE PROTEIN C16A3.02C"/>
    <property type="match status" value="1"/>
</dbReference>
<reference evidence="2 3" key="1">
    <citation type="submission" date="2014-01" db="EMBL/GenBank/DDBJ databases">
        <title>Full genme sequencing of cellulolytic bacterium Gynuella sunshinyii YC6258T gen. nov., sp. nov.</title>
        <authorList>
            <person name="Khan H."/>
            <person name="Chung E.J."/>
            <person name="Chung Y.R."/>
        </authorList>
    </citation>
    <scope>NUCLEOTIDE SEQUENCE [LARGE SCALE GENOMIC DNA]</scope>
    <source>
        <strain evidence="2 3">YC6258</strain>
    </source>
</reference>
<dbReference type="Proteomes" id="UP000032266">
    <property type="component" value="Chromosome"/>
</dbReference>
<dbReference type="InterPro" id="IPR020843">
    <property type="entry name" value="ER"/>
</dbReference>
<dbReference type="PANTHER" id="PTHR44013:SF1">
    <property type="entry name" value="ZINC-TYPE ALCOHOL DEHYDROGENASE-LIKE PROTEIN C16A3.02C"/>
    <property type="match status" value="1"/>
</dbReference>
<dbReference type="SUPFAM" id="SSF51735">
    <property type="entry name" value="NAD(P)-binding Rossmann-fold domains"/>
    <property type="match status" value="1"/>
</dbReference>
<evidence type="ECO:0000313" key="2">
    <source>
        <dbReference type="EMBL" id="AJQ97013.1"/>
    </source>
</evidence>
<dbReference type="Gene3D" id="3.40.50.720">
    <property type="entry name" value="NAD(P)-binding Rossmann-like Domain"/>
    <property type="match status" value="1"/>
</dbReference>
<dbReference type="GO" id="GO:0016491">
    <property type="term" value="F:oxidoreductase activity"/>
    <property type="evidence" value="ECO:0007669"/>
    <property type="project" value="InterPro"/>
</dbReference>
<dbReference type="HOGENOM" id="CLU_026673_3_3_6"/>
<feature type="domain" description="Enoyl reductase (ER)" evidence="1">
    <location>
        <begin position="39"/>
        <end position="350"/>
    </location>
</feature>
<dbReference type="Pfam" id="PF08240">
    <property type="entry name" value="ADH_N"/>
    <property type="match status" value="1"/>
</dbReference>
<dbReference type="Gene3D" id="3.90.180.10">
    <property type="entry name" value="Medium-chain alcohol dehydrogenases, catalytic domain"/>
    <property type="match status" value="1"/>
</dbReference>
<dbReference type="SMART" id="SM00829">
    <property type="entry name" value="PKS_ER"/>
    <property type="match status" value="1"/>
</dbReference>